<evidence type="ECO:0000256" key="3">
    <source>
        <dbReference type="ARBA" id="ARBA00022475"/>
    </source>
</evidence>
<comment type="caution">
    <text evidence="10">The sequence shown here is derived from an EMBL/GenBank/DDBJ whole genome shotgun (WGS) entry which is preliminary data.</text>
</comment>
<dbReference type="EMBL" id="LCLA01000004">
    <property type="protein sequence ID" value="KKU10755.1"/>
    <property type="molecule type" value="Genomic_DNA"/>
</dbReference>
<dbReference type="AlphaFoldDB" id="A0A0G1QQ49"/>
<keyword evidence="2 9" id="KW-0813">Transport</keyword>
<name>A0A0G1QQ49_9BACT</name>
<evidence type="ECO:0000256" key="5">
    <source>
        <dbReference type="ARBA" id="ARBA00022927"/>
    </source>
</evidence>
<keyword evidence="3 9" id="KW-1003">Cell membrane</keyword>
<dbReference type="Pfam" id="PF02416">
    <property type="entry name" value="TatA_B_E"/>
    <property type="match status" value="1"/>
</dbReference>
<dbReference type="NCBIfam" id="TIGR01411">
    <property type="entry name" value="tatAE"/>
    <property type="match status" value="1"/>
</dbReference>
<keyword evidence="4 9" id="KW-0812">Transmembrane</keyword>
<comment type="subcellular location">
    <subcellularLocation>
        <location evidence="1 9">Cell membrane</location>
        <topology evidence="1 9">Single-pass membrane protein</topology>
    </subcellularLocation>
</comment>
<dbReference type="HAMAP" id="MF_00236">
    <property type="entry name" value="TatA_E"/>
    <property type="match status" value="1"/>
</dbReference>
<evidence type="ECO:0000256" key="6">
    <source>
        <dbReference type="ARBA" id="ARBA00022989"/>
    </source>
</evidence>
<evidence type="ECO:0000256" key="7">
    <source>
        <dbReference type="ARBA" id="ARBA00023010"/>
    </source>
</evidence>
<dbReference type="InterPro" id="IPR003369">
    <property type="entry name" value="TatA/B/E"/>
</dbReference>
<keyword evidence="8 9" id="KW-0472">Membrane</keyword>
<dbReference type="GO" id="GO:0033281">
    <property type="term" value="C:TAT protein transport complex"/>
    <property type="evidence" value="ECO:0007669"/>
    <property type="project" value="UniProtKB-UniRule"/>
</dbReference>
<sequence>MLQNIGSTELLVIAAILLLLFGGKKLPELARGVADSVREFKKAARETA</sequence>
<keyword evidence="6 9" id="KW-1133">Transmembrane helix</keyword>
<dbReference type="GO" id="GO:0008320">
    <property type="term" value="F:protein transmembrane transporter activity"/>
    <property type="evidence" value="ECO:0007669"/>
    <property type="project" value="UniProtKB-UniRule"/>
</dbReference>
<dbReference type="PANTHER" id="PTHR42982:SF1">
    <property type="entry name" value="SEC-INDEPENDENT PROTEIN TRANSLOCASE PROTEIN TATA"/>
    <property type="match status" value="1"/>
</dbReference>
<dbReference type="GO" id="GO:0043953">
    <property type="term" value="P:protein transport by the Tat complex"/>
    <property type="evidence" value="ECO:0007669"/>
    <property type="project" value="UniProtKB-UniRule"/>
</dbReference>
<evidence type="ECO:0000256" key="4">
    <source>
        <dbReference type="ARBA" id="ARBA00022692"/>
    </source>
</evidence>
<evidence type="ECO:0000313" key="10">
    <source>
        <dbReference type="EMBL" id="KKU10755.1"/>
    </source>
</evidence>
<dbReference type="Proteomes" id="UP000034329">
    <property type="component" value="Unassembled WGS sequence"/>
</dbReference>
<dbReference type="Gene3D" id="1.20.5.3310">
    <property type="match status" value="1"/>
</dbReference>
<gene>
    <name evidence="9" type="primary">tatA</name>
    <name evidence="10" type="ORF">UX13_C0004G0002</name>
</gene>
<evidence type="ECO:0000256" key="9">
    <source>
        <dbReference type="HAMAP-Rule" id="MF_00236"/>
    </source>
</evidence>
<dbReference type="InterPro" id="IPR006312">
    <property type="entry name" value="TatA/E"/>
</dbReference>
<protein>
    <recommendedName>
        <fullName evidence="9">Sec-independent protein translocase protein TatA</fullName>
    </recommendedName>
</protein>
<keyword evidence="7 9" id="KW-0811">Translocation</keyword>
<dbReference type="PANTHER" id="PTHR42982">
    <property type="entry name" value="SEC-INDEPENDENT PROTEIN TRANSLOCASE PROTEIN TATA"/>
    <property type="match status" value="1"/>
</dbReference>
<accession>A0A0G1QQ49</accession>
<comment type="function">
    <text evidence="9">Part of the twin-arginine translocation (Tat) system that transports large folded proteins containing a characteristic twin-arginine motif in their signal peptide across membranes. TatA could form the protein-conducting channel of the Tat system.</text>
</comment>
<comment type="subunit">
    <text evidence="9">Forms a complex with TatC.</text>
</comment>
<organism evidence="10 11">
    <name type="scientific">Candidatus Woesebacteria bacterium GW2011_GWB1_45_5</name>
    <dbReference type="NCBI Taxonomy" id="1618581"/>
    <lineage>
        <taxon>Bacteria</taxon>
        <taxon>Candidatus Woeseibacteriota</taxon>
    </lineage>
</organism>
<reference evidence="10 11" key="1">
    <citation type="journal article" date="2015" name="Nature">
        <title>rRNA introns, odd ribosomes, and small enigmatic genomes across a large radiation of phyla.</title>
        <authorList>
            <person name="Brown C.T."/>
            <person name="Hug L.A."/>
            <person name="Thomas B.C."/>
            <person name="Sharon I."/>
            <person name="Castelle C.J."/>
            <person name="Singh A."/>
            <person name="Wilkins M.J."/>
            <person name="Williams K.H."/>
            <person name="Banfield J.F."/>
        </authorList>
    </citation>
    <scope>NUCLEOTIDE SEQUENCE [LARGE SCALE GENOMIC DNA]</scope>
</reference>
<proteinExistence type="inferred from homology"/>
<evidence type="ECO:0000256" key="1">
    <source>
        <dbReference type="ARBA" id="ARBA00004162"/>
    </source>
</evidence>
<evidence type="ECO:0000256" key="2">
    <source>
        <dbReference type="ARBA" id="ARBA00022448"/>
    </source>
</evidence>
<comment type="similarity">
    <text evidence="9">Belongs to the TatA/E family.</text>
</comment>
<keyword evidence="5 9" id="KW-0653">Protein transport</keyword>
<evidence type="ECO:0000313" key="11">
    <source>
        <dbReference type="Proteomes" id="UP000034329"/>
    </source>
</evidence>
<evidence type="ECO:0000256" key="8">
    <source>
        <dbReference type="ARBA" id="ARBA00023136"/>
    </source>
</evidence>